<evidence type="ECO:0000313" key="16">
    <source>
        <dbReference type="Proteomes" id="UP000007875"/>
    </source>
</evidence>
<dbReference type="GO" id="GO:0007165">
    <property type="term" value="P:signal transduction"/>
    <property type="evidence" value="ECO:0007669"/>
    <property type="project" value="InterPro"/>
</dbReference>
<dbReference type="InterPro" id="IPR003607">
    <property type="entry name" value="HD/PDEase_dom"/>
</dbReference>
<name>H2YGD4_CIOSA</name>
<evidence type="ECO:0000256" key="4">
    <source>
        <dbReference type="ARBA" id="ARBA00022723"/>
    </source>
</evidence>
<dbReference type="CDD" id="cd00077">
    <property type="entry name" value="HDc"/>
    <property type="match status" value="1"/>
</dbReference>
<evidence type="ECO:0000256" key="11">
    <source>
        <dbReference type="PIRSR" id="PIRSR623088-2"/>
    </source>
</evidence>
<comment type="similarity">
    <text evidence="8">Belongs to the cyclic nucleotide phosphodiesterase family. PDE9 subfamily.</text>
</comment>
<reference evidence="15" key="3">
    <citation type="submission" date="2025-09" db="UniProtKB">
        <authorList>
            <consortium name="Ensembl"/>
        </authorList>
    </citation>
    <scope>IDENTIFICATION</scope>
</reference>
<dbReference type="InterPro" id="IPR023174">
    <property type="entry name" value="PDEase_CS"/>
</dbReference>
<dbReference type="GO" id="GO:0046872">
    <property type="term" value="F:metal ion binding"/>
    <property type="evidence" value="ECO:0007669"/>
    <property type="project" value="UniProtKB-KW"/>
</dbReference>
<dbReference type="FunFam" id="1.10.1300.10:FF:000006">
    <property type="entry name" value="Phosphodiesterase 9A"/>
    <property type="match status" value="1"/>
</dbReference>
<dbReference type="EC" id="3.1.4.35" evidence="2"/>
<feature type="binding site" evidence="11">
    <location>
        <position position="262"/>
    </location>
    <ligand>
        <name>AMP</name>
        <dbReference type="ChEBI" id="CHEBI:456215"/>
    </ligand>
</feature>
<evidence type="ECO:0000256" key="3">
    <source>
        <dbReference type="ARBA" id="ARBA00022535"/>
    </source>
</evidence>
<comment type="catalytic activity">
    <reaction evidence="1">
        <text>3',5'-cyclic GMP + H2O = GMP + H(+)</text>
        <dbReference type="Rhea" id="RHEA:16957"/>
        <dbReference type="ChEBI" id="CHEBI:15377"/>
        <dbReference type="ChEBI" id="CHEBI:15378"/>
        <dbReference type="ChEBI" id="CHEBI:57746"/>
        <dbReference type="ChEBI" id="CHEBI:58115"/>
        <dbReference type="EC" id="3.1.4.35"/>
    </reaction>
</comment>
<evidence type="ECO:0000256" key="9">
    <source>
        <dbReference type="ARBA" id="ARBA00071671"/>
    </source>
</evidence>
<evidence type="ECO:0000256" key="13">
    <source>
        <dbReference type="SAM" id="MobiDB-lite"/>
    </source>
</evidence>
<dbReference type="eggNOG" id="KOG3689">
    <property type="taxonomic scope" value="Eukaryota"/>
</dbReference>
<protein>
    <recommendedName>
        <fullName evidence="9">High affinity cGMP-specific 3',5'-cyclic phosphodiesterase 9A</fullName>
        <ecNumber evidence="2">3.1.4.35</ecNumber>
    </recommendedName>
</protein>
<feature type="binding site" evidence="12">
    <location>
        <position position="152"/>
    </location>
    <ligand>
        <name>Zn(2+)</name>
        <dbReference type="ChEBI" id="CHEBI:29105"/>
        <label>2</label>
    </ligand>
</feature>
<comment type="function">
    <text evidence="7">Specifically hydrolyzes the second messenger cGMP, which is a key regulator of many important physiological processes. Highly specific: compared to other members of the cyclic nucleotide phosphodiesterase family, has the highest affinity and selectivity for cGMP. Specifically regulates natriuretic-peptide-dependent cGMP signaling in heart, acting as a regulator of cardiac hypertrophy in myocytes and muscle. Does not regulate nitric oxide-dependent cGMP in heart. Additional experiments are required to confirm whether its ability to hydrolyze natriuretic-peptide-dependent cGMP is specific to heart or is a general feature of the protein. In brain, involved in cognitive function, such as learning and long-term memory.</text>
</comment>
<comment type="pathway">
    <text evidence="6">Purine metabolism; 3',5'-cyclic GMP degradation; GMP from 3',5'-cyclic GMP: step 1/1.</text>
</comment>
<dbReference type="Pfam" id="PF00233">
    <property type="entry name" value="PDEase_I"/>
    <property type="match status" value="1"/>
</dbReference>
<dbReference type="AlphaFoldDB" id="H2YGD4"/>
<evidence type="ECO:0000259" key="14">
    <source>
        <dbReference type="PROSITE" id="PS51845"/>
    </source>
</evidence>
<keyword evidence="16" id="KW-1185">Reference proteome</keyword>
<keyword evidence="4 12" id="KW-0479">Metal-binding</keyword>
<feature type="binding site" evidence="12">
    <location>
        <position position="151"/>
    </location>
    <ligand>
        <name>Zn(2+)</name>
        <dbReference type="ChEBI" id="CHEBI:29105"/>
        <label>1</label>
    </ligand>
</feature>
<dbReference type="SUPFAM" id="SSF109604">
    <property type="entry name" value="HD-domain/PDEase-like"/>
    <property type="match status" value="1"/>
</dbReference>
<keyword evidence="5" id="KW-0378">Hydrolase</keyword>
<evidence type="ECO:0000256" key="2">
    <source>
        <dbReference type="ARBA" id="ARBA00012319"/>
    </source>
</evidence>
<reference evidence="16" key="1">
    <citation type="submission" date="2003-08" db="EMBL/GenBank/DDBJ databases">
        <authorList>
            <person name="Birren B."/>
            <person name="Nusbaum C."/>
            <person name="Abebe A."/>
            <person name="Abouelleil A."/>
            <person name="Adekoya E."/>
            <person name="Ait-zahra M."/>
            <person name="Allen N."/>
            <person name="Allen T."/>
            <person name="An P."/>
            <person name="Anderson M."/>
            <person name="Anderson S."/>
            <person name="Arachchi H."/>
            <person name="Armbruster J."/>
            <person name="Bachantsang P."/>
            <person name="Baldwin J."/>
            <person name="Barry A."/>
            <person name="Bayul T."/>
            <person name="Blitshsteyn B."/>
            <person name="Bloom T."/>
            <person name="Blye J."/>
            <person name="Boguslavskiy L."/>
            <person name="Borowsky M."/>
            <person name="Boukhgalter B."/>
            <person name="Brunache A."/>
            <person name="Butler J."/>
            <person name="Calixte N."/>
            <person name="Calvo S."/>
            <person name="Camarata J."/>
            <person name="Campo K."/>
            <person name="Chang J."/>
            <person name="Cheshatsang Y."/>
            <person name="Citroen M."/>
            <person name="Collymore A."/>
            <person name="Considine T."/>
            <person name="Cook A."/>
            <person name="Cooke P."/>
            <person name="Corum B."/>
            <person name="Cuomo C."/>
            <person name="David R."/>
            <person name="Dawoe T."/>
            <person name="Degray S."/>
            <person name="Dodge S."/>
            <person name="Dooley K."/>
            <person name="Dorje P."/>
            <person name="Dorjee K."/>
            <person name="Dorris L."/>
            <person name="Duffey N."/>
            <person name="Dupes A."/>
            <person name="Elkins T."/>
            <person name="Engels R."/>
            <person name="Erickson J."/>
            <person name="Farina A."/>
            <person name="Faro S."/>
            <person name="Ferreira P."/>
            <person name="Fischer H."/>
            <person name="Fitzgerald M."/>
            <person name="Foley K."/>
            <person name="Gage D."/>
            <person name="Galagan J."/>
            <person name="Gearin G."/>
            <person name="Gnerre S."/>
            <person name="Gnirke A."/>
            <person name="Goyette A."/>
            <person name="Graham J."/>
            <person name="Grandbois E."/>
            <person name="Gyaltsen K."/>
            <person name="Hafez N."/>
            <person name="Hagopian D."/>
            <person name="Hagos B."/>
            <person name="Hall J."/>
            <person name="Hatcher B."/>
            <person name="Heller A."/>
            <person name="Higgins H."/>
            <person name="Honan T."/>
            <person name="Horn A."/>
            <person name="Houde N."/>
            <person name="Hughes L."/>
            <person name="Hulme W."/>
            <person name="Husby E."/>
            <person name="Iliev I."/>
            <person name="Jaffe D."/>
            <person name="Jones C."/>
            <person name="Kamal M."/>
            <person name="Kamat A."/>
            <person name="Kamvysselis M."/>
            <person name="Karlsson E."/>
            <person name="Kells C."/>
            <person name="Kieu A."/>
            <person name="Kisner P."/>
            <person name="Kodira C."/>
            <person name="Kulbokas E."/>
            <person name="Labutti K."/>
            <person name="Lama D."/>
            <person name="Landers T."/>
            <person name="Leger J."/>
            <person name="Levine S."/>
            <person name="Lewis D."/>
            <person name="Lewis T."/>
            <person name="Lindblad-toh K."/>
            <person name="Liu X."/>
            <person name="Lokyitsang T."/>
            <person name="Lokyitsang Y."/>
            <person name="Lucien O."/>
            <person name="Lui A."/>
            <person name="Ma L.J."/>
            <person name="Mabbitt R."/>
            <person name="Macdonald J."/>
            <person name="Maclean C."/>
            <person name="Major J."/>
            <person name="Manning J."/>
            <person name="Marabella R."/>
            <person name="Maru K."/>
            <person name="Matthews C."/>
            <person name="Mauceli E."/>
            <person name="Mccarthy M."/>
            <person name="Mcdonough S."/>
            <person name="Mcghee T."/>
            <person name="Meldrim J."/>
            <person name="Meneus L."/>
            <person name="Mesirov J."/>
            <person name="Mihalev A."/>
            <person name="Mihova T."/>
            <person name="Mikkelsen T."/>
            <person name="Mlenga V."/>
            <person name="Moru K."/>
            <person name="Mozes J."/>
            <person name="Mulrain L."/>
            <person name="Munson G."/>
            <person name="Naylor J."/>
            <person name="Newes C."/>
            <person name="Nguyen C."/>
            <person name="Nguyen N."/>
            <person name="Nguyen T."/>
            <person name="Nicol R."/>
            <person name="Nielsen C."/>
            <person name="Nizzari M."/>
            <person name="Norbu C."/>
            <person name="Norbu N."/>
            <person name="O'donnell P."/>
            <person name="Okoawo O."/>
            <person name="O'leary S."/>
            <person name="Omotosho B."/>
            <person name="O'neill K."/>
            <person name="Osman S."/>
            <person name="Parker S."/>
            <person name="Perrin D."/>
            <person name="Phunkhang P."/>
            <person name="Piqani B."/>
            <person name="Purcell S."/>
            <person name="Rachupka T."/>
            <person name="Ramasamy U."/>
            <person name="Rameau R."/>
            <person name="Ray V."/>
            <person name="Raymond C."/>
            <person name="Retta R."/>
            <person name="Richardson S."/>
            <person name="Rise C."/>
            <person name="Rodriguez J."/>
            <person name="Rogers J."/>
            <person name="Rogov P."/>
            <person name="Rutman M."/>
            <person name="Schupbach R."/>
            <person name="Seaman C."/>
            <person name="Settipalli S."/>
            <person name="Sharpe T."/>
            <person name="Sheridan J."/>
            <person name="Sherpa N."/>
            <person name="Shi J."/>
            <person name="Smirnov S."/>
            <person name="Smith C."/>
            <person name="Sougnez C."/>
            <person name="Spencer B."/>
            <person name="Stalker J."/>
            <person name="Stange-thomann N."/>
            <person name="Stavropoulos S."/>
            <person name="Stetson K."/>
            <person name="Stone C."/>
            <person name="Stone S."/>
            <person name="Stubbs M."/>
            <person name="Talamas J."/>
            <person name="Tchuinga P."/>
            <person name="Tenzing P."/>
            <person name="Tesfaye S."/>
            <person name="Theodore J."/>
            <person name="Thoulutsang Y."/>
            <person name="Topham K."/>
            <person name="Towey S."/>
            <person name="Tsamla T."/>
            <person name="Tsomo N."/>
            <person name="Vallee D."/>
            <person name="Vassiliev H."/>
            <person name="Venkataraman V."/>
            <person name="Vinson J."/>
            <person name="Vo A."/>
            <person name="Wade C."/>
            <person name="Wang S."/>
            <person name="Wangchuk T."/>
            <person name="Wangdi T."/>
            <person name="Whittaker C."/>
            <person name="Wilkinson J."/>
            <person name="Wu Y."/>
            <person name="Wyman D."/>
            <person name="Yadav S."/>
            <person name="Yang S."/>
            <person name="Yang X."/>
            <person name="Yeager S."/>
            <person name="Yee E."/>
            <person name="Young G."/>
            <person name="Zainoun J."/>
            <person name="Zembeck L."/>
            <person name="Zimmer A."/>
            <person name="Zody M."/>
            <person name="Lander E."/>
        </authorList>
    </citation>
    <scope>NUCLEOTIDE SEQUENCE [LARGE SCALE GENOMIC DNA]</scope>
</reference>
<evidence type="ECO:0000256" key="1">
    <source>
        <dbReference type="ARBA" id="ARBA00000583"/>
    </source>
</evidence>
<dbReference type="PROSITE" id="PS51845">
    <property type="entry name" value="PDEASE_I_2"/>
    <property type="match status" value="1"/>
</dbReference>
<evidence type="ECO:0000313" key="15">
    <source>
        <dbReference type="Ensembl" id="ENSCSAVP00000004383.1"/>
    </source>
</evidence>
<evidence type="ECO:0000256" key="10">
    <source>
        <dbReference type="PIRSR" id="PIRSR623088-1"/>
    </source>
</evidence>
<accession>H2YGD4</accession>
<evidence type="ECO:0000256" key="8">
    <source>
        <dbReference type="ARBA" id="ARBA00061167"/>
    </source>
</evidence>
<evidence type="ECO:0000256" key="5">
    <source>
        <dbReference type="ARBA" id="ARBA00022801"/>
    </source>
</evidence>
<feature type="active site" description="Proton donor" evidence="10">
    <location>
        <position position="111"/>
    </location>
</feature>
<reference evidence="15" key="2">
    <citation type="submission" date="2025-08" db="UniProtKB">
        <authorList>
            <consortium name="Ensembl"/>
        </authorList>
    </citation>
    <scope>IDENTIFICATION</scope>
</reference>
<dbReference type="Gene3D" id="1.10.1300.10">
    <property type="entry name" value="3'5'-cyclic nucleotide phosphodiesterase, catalytic domain"/>
    <property type="match status" value="1"/>
</dbReference>
<feature type="binding site" evidence="11">
    <location>
        <position position="313"/>
    </location>
    <ligand>
        <name>AMP</name>
        <dbReference type="ChEBI" id="CHEBI:456215"/>
    </ligand>
</feature>
<evidence type="ECO:0000256" key="12">
    <source>
        <dbReference type="PIRSR" id="PIRSR623088-3"/>
    </source>
</evidence>
<keyword evidence="3" id="KW-0140">cGMP</keyword>
<feature type="domain" description="PDEase" evidence="14">
    <location>
        <begin position="33"/>
        <end position="357"/>
    </location>
</feature>
<evidence type="ECO:0000256" key="7">
    <source>
        <dbReference type="ARBA" id="ARBA00058791"/>
    </source>
</evidence>
<feature type="region of interest" description="Disordered" evidence="13">
    <location>
        <begin position="360"/>
        <end position="380"/>
    </location>
</feature>
<organism evidence="15 16">
    <name type="scientific">Ciona savignyi</name>
    <name type="common">Pacific transparent sea squirt</name>
    <dbReference type="NCBI Taxonomy" id="51511"/>
    <lineage>
        <taxon>Eukaryota</taxon>
        <taxon>Metazoa</taxon>
        <taxon>Chordata</taxon>
        <taxon>Tunicata</taxon>
        <taxon>Ascidiacea</taxon>
        <taxon>Phlebobranchia</taxon>
        <taxon>Cionidae</taxon>
        <taxon>Ciona</taxon>
    </lineage>
</organism>
<feature type="binding site" evidence="11">
    <location>
        <begin position="111"/>
        <end position="115"/>
    </location>
    <ligand>
        <name>AMP</name>
        <dbReference type="ChEBI" id="CHEBI:456215"/>
    </ligand>
</feature>
<feature type="region of interest" description="Disordered" evidence="13">
    <location>
        <begin position="1"/>
        <end position="44"/>
    </location>
</feature>
<dbReference type="GO" id="GO:0047555">
    <property type="term" value="F:3',5'-cyclic-GMP phosphodiesterase activity"/>
    <property type="evidence" value="ECO:0007669"/>
    <property type="project" value="UniProtKB-EC"/>
</dbReference>
<dbReference type="HOGENOM" id="CLU_005940_6_1_1"/>
<dbReference type="InterPro" id="IPR023088">
    <property type="entry name" value="PDEase"/>
</dbReference>
<dbReference type="PRINTS" id="PR00387">
    <property type="entry name" value="PDIESTERASE1"/>
</dbReference>
<feature type="binding site" evidence="12">
    <location>
        <position position="262"/>
    </location>
    <ligand>
        <name>Zn(2+)</name>
        <dbReference type="ChEBI" id="CHEBI:29105"/>
        <label>1</label>
    </ligand>
</feature>
<dbReference type="InterPro" id="IPR002073">
    <property type="entry name" value="PDEase_catalytic_dom"/>
</dbReference>
<dbReference type="InParanoid" id="H2YGD4"/>
<proteinExistence type="inferred from homology"/>
<dbReference type="PROSITE" id="PS00126">
    <property type="entry name" value="PDEASE_I_1"/>
    <property type="match status" value="1"/>
</dbReference>
<feature type="binding site" evidence="12">
    <location>
        <position position="152"/>
    </location>
    <ligand>
        <name>Zn(2+)</name>
        <dbReference type="ChEBI" id="CHEBI:29105"/>
        <label>1</label>
    </ligand>
</feature>
<dbReference type="Proteomes" id="UP000007875">
    <property type="component" value="Unassembled WGS sequence"/>
</dbReference>
<dbReference type="OMA" id="TQHGSAN"/>
<dbReference type="SMART" id="SM00471">
    <property type="entry name" value="HDc"/>
    <property type="match status" value="1"/>
</dbReference>
<dbReference type="Ensembl" id="ENSCSAVT00000004447.1">
    <property type="protein sequence ID" value="ENSCSAVP00000004383.1"/>
    <property type="gene ID" value="ENSCSAVG00000002592.1"/>
</dbReference>
<dbReference type="STRING" id="51511.ENSCSAVP00000004383"/>
<dbReference type="PANTHER" id="PTHR11347">
    <property type="entry name" value="CYCLIC NUCLEOTIDE PHOSPHODIESTERASE"/>
    <property type="match status" value="1"/>
</dbReference>
<feature type="binding site" evidence="11">
    <location>
        <position position="152"/>
    </location>
    <ligand>
        <name>AMP</name>
        <dbReference type="ChEBI" id="CHEBI:456215"/>
    </ligand>
</feature>
<feature type="binding site" evidence="12">
    <location>
        <position position="115"/>
    </location>
    <ligand>
        <name>Zn(2+)</name>
        <dbReference type="ChEBI" id="CHEBI:29105"/>
        <label>1</label>
    </ligand>
</feature>
<evidence type="ECO:0000256" key="6">
    <source>
        <dbReference type="ARBA" id="ARBA00037913"/>
    </source>
</evidence>
<dbReference type="InterPro" id="IPR036971">
    <property type="entry name" value="PDEase_catalytic_dom_sf"/>
</dbReference>
<dbReference type="GeneTree" id="ENSGT00940000155587"/>
<sequence>METCRQKASIRPIAEKQSSDESSDSEDQSSNVNNAENFDDFSENEKSNRQSIAQLRLSTFDVWQYEHKQLIQYIIAMFKDLHILDALGITVSRLRDWLLAVEQNYRNVQFHNFRHAFCVTQMMYFMVCELNLLQKMSTLQIGILLVACICHDLDHPGLSNLYHQKAHTELSVLYKNKSVLEHHHCAIAFQILAVNDLNIFLNLSKGQFSEASHIIIQLILATDMAIHNQICDQFNVIVKSGFNISDPEHMMSLQKILIKCCDISNEVRPLSYSEPWVDFLFEEFFSQADRERREGLSVANFMKRSQVHKAADQLKFIRGIILPLFTCLGKVFPDVNTKILHSLQQSIQYYEKMSTFDADETKDAPPANATAKKGVQEDARNKSGNLTLSSVLTIPKIVVTQHGSANNRKIMH</sequence>